<feature type="domain" description="Reverse transcriptase" evidence="1">
    <location>
        <begin position="142"/>
        <end position="369"/>
    </location>
</feature>
<reference evidence="2 3" key="1">
    <citation type="journal article" date="2018" name="PLoS Genet.">
        <title>Population sequencing reveals clonal diversity and ancestral inbreeding in the grapevine cultivar Chardonnay.</title>
        <authorList>
            <person name="Roach M.J."/>
            <person name="Johnson D.L."/>
            <person name="Bohlmann J."/>
            <person name="van Vuuren H.J."/>
            <person name="Jones S.J."/>
            <person name="Pretorius I.S."/>
            <person name="Schmidt S.A."/>
            <person name="Borneman A.R."/>
        </authorList>
    </citation>
    <scope>NUCLEOTIDE SEQUENCE [LARGE SCALE GENOMIC DNA]</scope>
    <source>
        <strain evidence="3">cv. Chardonnay</strain>
        <tissue evidence="2">Leaf</tissue>
    </source>
</reference>
<dbReference type="PANTHER" id="PTHR46890:SF50">
    <property type="entry name" value="RNA-DIRECTED DNA POLYMERASE, EUKARYOTA, REVERSE TRANSCRIPTASE ZINC-BINDING DOMAIN PROTEIN-RELATED"/>
    <property type="match status" value="1"/>
</dbReference>
<dbReference type="InterPro" id="IPR000477">
    <property type="entry name" value="RT_dom"/>
</dbReference>
<name>A0A438F6M4_VITVI</name>
<dbReference type="CDD" id="cd01650">
    <property type="entry name" value="RT_nLTR_like"/>
    <property type="match status" value="1"/>
</dbReference>
<evidence type="ECO:0000313" key="2">
    <source>
        <dbReference type="EMBL" id="RVW55660.1"/>
    </source>
</evidence>
<dbReference type="InterPro" id="IPR052343">
    <property type="entry name" value="Retrotransposon-Effector_Assoc"/>
</dbReference>
<proteinExistence type="predicted"/>
<accession>A0A438F6M4</accession>
<dbReference type="PANTHER" id="PTHR46890">
    <property type="entry name" value="NON-LTR RETROLELEMENT REVERSE TRANSCRIPTASE-LIKE PROTEIN-RELATED"/>
    <property type="match status" value="1"/>
</dbReference>
<evidence type="ECO:0000259" key="1">
    <source>
        <dbReference type="Pfam" id="PF00078"/>
    </source>
</evidence>
<gene>
    <name evidence="2" type="primary">YTX2_385</name>
    <name evidence="2" type="ORF">CK203_096390</name>
</gene>
<dbReference type="AlphaFoldDB" id="A0A438F6M4"/>
<organism evidence="2 3">
    <name type="scientific">Vitis vinifera</name>
    <name type="common">Grape</name>
    <dbReference type="NCBI Taxonomy" id="29760"/>
    <lineage>
        <taxon>Eukaryota</taxon>
        <taxon>Viridiplantae</taxon>
        <taxon>Streptophyta</taxon>
        <taxon>Embryophyta</taxon>
        <taxon>Tracheophyta</taxon>
        <taxon>Spermatophyta</taxon>
        <taxon>Magnoliopsida</taxon>
        <taxon>eudicotyledons</taxon>
        <taxon>Gunneridae</taxon>
        <taxon>Pentapetalae</taxon>
        <taxon>rosids</taxon>
        <taxon>Vitales</taxon>
        <taxon>Vitaceae</taxon>
        <taxon>Viteae</taxon>
        <taxon>Vitis</taxon>
    </lineage>
</organism>
<comment type="caution">
    <text evidence="2">The sequence shown here is derived from an EMBL/GenBank/DDBJ whole genome shotgun (WGS) entry which is preliminary data.</text>
</comment>
<protein>
    <submittedName>
        <fullName evidence="2">Transposon TX1 uncharacterized 149 kDa protein</fullName>
    </submittedName>
</protein>
<dbReference type="Pfam" id="PF00078">
    <property type="entry name" value="RVT_1"/>
    <property type="match status" value="1"/>
</dbReference>
<evidence type="ECO:0000313" key="3">
    <source>
        <dbReference type="Proteomes" id="UP000288805"/>
    </source>
</evidence>
<sequence>MPFRFENMWLKEEGFKDKPQAWWESLNFSGTARFVLVPKLKALKPLLREWNKNVFGKVEVNKAMALNQVEFWDKVEAARPLVVHELEARRDIKEDFKKWKGGGPVLVVCLLQGWRLLKRRGWRSLFSEKEKSECNFPSLDPKKGGAKDLRDFKSISLVGRLYKWLAKVLANRLKLIVGKVVSKAQNAFEEGRQILDAALVANKVIYSILKSTEGVVLCKLNIEKAYDHVDWSFLLSDFLKILQSSRGLRQGDLLLPYLFVIAMEALSCLLRRVVSGGFLLAYKVRGRSGEGAHVSHLLFADDTLVFYGASQDLKYLCWTLMWFEAISRLRINLDKSKLILVGYVENVEALAAELGYKVKSLPSSYLGLPLGAPFKTVRLRLEQIQRDFCGEVGLLSENLIFWRFANKRKALWNQVIRGKYGEEQGGWCSKEVRDGYGLGLWIAIRRKWHVVSSRLSFVVDNGQRVRFWKDRWCGDSPFCFDFPTLFAIATSKDARVKDV</sequence>
<dbReference type="EMBL" id="QGNW01001110">
    <property type="protein sequence ID" value="RVW55660.1"/>
    <property type="molecule type" value="Genomic_DNA"/>
</dbReference>
<dbReference type="Proteomes" id="UP000288805">
    <property type="component" value="Unassembled WGS sequence"/>
</dbReference>